<dbReference type="GO" id="GO:0032259">
    <property type="term" value="P:methylation"/>
    <property type="evidence" value="ECO:0007669"/>
    <property type="project" value="UniProtKB-KW"/>
</dbReference>
<dbReference type="GO" id="GO:0008168">
    <property type="term" value="F:methyltransferase activity"/>
    <property type="evidence" value="ECO:0007669"/>
    <property type="project" value="UniProtKB-KW"/>
</dbReference>
<dbReference type="EC" id="2.1.1.199" evidence="6"/>
<dbReference type="RefSeq" id="WP_014840568.1">
    <property type="nucleotide sequence ID" value="NC_018108.1"/>
</dbReference>
<evidence type="ECO:0000256" key="3">
    <source>
        <dbReference type="ARBA" id="ARBA00022603"/>
    </source>
</evidence>
<dbReference type="InterPro" id="IPR002903">
    <property type="entry name" value="RsmH"/>
</dbReference>
<evidence type="ECO:0000256" key="4">
    <source>
        <dbReference type="ARBA" id="ARBA00022679"/>
    </source>
</evidence>
<feature type="binding site" evidence="6">
    <location>
        <position position="125"/>
    </location>
    <ligand>
        <name>S-adenosyl-L-methionine</name>
        <dbReference type="ChEBI" id="CHEBI:59789"/>
    </ligand>
</feature>
<keyword evidence="2 6" id="KW-0698">rRNA processing</keyword>
<comment type="similarity">
    <text evidence="1 6">Belongs to the methyltransferase superfamily. RsmH family.</text>
</comment>
<evidence type="ECO:0000256" key="5">
    <source>
        <dbReference type="ARBA" id="ARBA00022691"/>
    </source>
</evidence>
<accession>A0ABM5NBL8</accession>
<sequence length="329" mass="36839">MEFKHVSVLLYETINALVHPEFHVKRNQFRECLTGKFTKSGLYVDGTFGRGGHSRYLLSLLDKNSKLVVFDKDPMAIEAAESLKKEDGRVLVVHGAFSTMSDVLSDLGITKVDGITMDLGISSPQIDDGTRGFSFMRDGPLDMRMDNSKGLTAAEWLASADVELIAKVIKEYGEERFAFQIAKAIASRREHNPIRTTHELAELIAANVRTREKGQHPATRTFQAIRIYINEELEELSRSLTSAIELLKVGGRLSVISFHSLEDRIVKQFIAKESNPASEFARLPIREVDMPKGNLKSLGKLTATEDEILKNPRSRSAILRVAERIEGQR</sequence>
<evidence type="ECO:0000256" key="6">
    <source>
        <dbReference type="HAMAP-Rule" id="MF_01007"/>
    </source>
</evidence>
<comment type="subcellular location">
    <subcellularLocation>
        <location evidence="6">Cytoplasm</location>
    </subcellularLocation>
</comment>
<evidence type="ECO:0000313" key="7">
    <source>
        <dbReference type="EMBL" id="AFN36359.1"/>
    </source>
</evidence>
<proteinExistence type="inferred from homology"/>
<feature type="binding site" evidence="6">
    <location>
        <begin position="51"/>
        <end position="53"/>
    </location>
    <ligand>
        <name>S-adenosyl-L-methionine</name>
        <dbReference type="ChEBI" id="CHEBI:59789"/>
    </ligand>
</feature>
<keyword evidence="4 6" id="KW-0808">Transferase</keyword>
<keyword evidence="5 6" id="KW-0949">S-adenosyl-L-methionine</keyword>
<dbReference type="InterPro" id="IPR023397">
    <property type="entry name" value="SAM-dep_MeTrfase_MraW_recog"/>
</dbReference>
<keyword evidence="8" id="KW-1185">Reference proteome</keyword>
<organism evidence="7 8">
    <name type="scientific">Taylorella equigenitalis ATCC 35865</name>
    <dbReference type="NCBI Taxonomy" id="743973"/>
    <lineage>
        <taxon>Bacteria</taxon>
        <taxon>Pseudomonadati</taxon>
        <taxon>Pseudomonadota</taxon>
        <taxon>Betaproteobacteria</taxon>
        <taxon>Burkholderiales</taxon>
        <taxon>Alcaligenaceae</taxon>
        <taxon>Taylorella</taxon>
    </lineage>
</organism>
<feature type="binding site" evidence="6">
    <location>
        <position position="118"/>
    </location>
    <ligand>
        <name>S-adenosyl-L-methionine</name>
        <dbReference type="ChEBI" id="CHEBI:59789"/>
    </ligand>
</feature>
<gene>
    <name evidence="7" type="primary">mraW</name>
    <name evidence="6" type="synonym">rsmH</name>
    <name evidence="7" type="ORF">KUI_1307</name>
</gene>
<name>A0ABM5NBL8_9BURK</name>
<dbReference type="NCBIfam" id="TIGR00006">
    <property type="entry name" value="16S rRNA (cytosine(1402)-N(4))-methyltransferase RsmH"/>
    <property type="match status" value="1"/>
</dbReference>
<comment type="function">
    <text evidence="6">Specifically methylates the N4 position of cytidine in position 1402 (C1402) of 16S rRNA.</text>
</comment>
<dbReference type="EMBL" id="CP003264">
    <property type="protein sequence ID" value="AFN36359.1"/>
    <property type="molecule type" value="Genomic_DNA"/>
</dbReference>
<keyword evidence="6" id="KW-0963">Cytoplasm</keyword>
<feature type="binding site" evidence="6">
    <location>
        <position position="71"/>
    </location>
    <ligand>
        <name>S-adenosyl-L-methionine</name>
        <dbReference type="ChEBI" id="CHEBI:59789"/>
    </ligand>
</feature>
<dbReference type="InterPro" id="IPR029063">
    <property type="entry name" value="SAM-dependent_MTases_sf"/>
</dbReference>
<evidence type="ECO:0000256" key="2">
    <source>
        <dbReference type="ARBA" id="ARBA00022552"/>
    </source>
</evidence>
<dbReference type="Gene3D" id="1.10.150.170">
    <property type="entry name" value="Putative methyltransferase TM0872, insert domain"/>
    <property type="match status" value="1"/>
</dbReference>
<dbReference type="Proteomes" id="UP000003121">
    <property type="component" value="Chromosome"/>
</dbReference>
<comment type="catalytic activity">
    <reaction evidence="6">
        <text>cytidine(1402) in 16S rRNA + S-adenosyl-L-methionine = N(4)-methylcytidine(1402) in 16S rRNA + S-adenosyl-L-homocysteine + H(+)</text>
        <dbReference type="Rhea" id="RHEA:42928"/>
        <dbReference type="Rhea" id="RHEA-COMP:10286"/>
        <dbReference type="Rhea" id="RHEA-COMP:10287"/>
        <dbReference type="ChEBI" id="CHEBI:15378"/>
        <dbReference type="ChEBI" id="CHEBI:57856"/>
        <dbReference type="ChEBI" id="CHEBI:59789"/>
        <dbReference type="ChEBI" id="CHEBI:74506"/>
        <dbReference type="ChEBI" id="CHEBI:82748"/>
        <dbReference type="EC" id="2.1.1.199"/>
    </reaction>
</comment>
<dbReference type="PANTHER" id="PTHR11265">
    <property type="entry name" value="S-ADENOSYL-METHYLTRANSFERASE MRAW"/>
    <property type="match status" value="1"/>
</dbReference>
<dbReference type="Gene3D" id="3.40.50.150">
    <property type="entry name" value="Vaccinia Virus protein VP39"/>
    <property type="match status" value="1"/>
</dbReference>
<dbReference type="Pfam" id="PF01795">
    <property type="entry name" value="Methyltransf_5"/>
    <property type="match status" value="1"/>
</dbReference>
<dbReference type="SUPFAM" id="SSF81799">
    <property type="entry name" value="Putative methyltransferase TM0872, insert domain"/>
    <property type="match status" value="1"/>
</dbReference>
<dbReference type="HAMAP" id="MF_01007">
    <property type="entry name" value="16SrRNA_methyltr_H"/>
    <property type="match status" value="1"/>
</dbReference>
<evidence type="ECO:0000256" key="1">
    <source>
        <dbReference type="ARBA" id="ARBA00010396"/>
    </source>
</evidence>
<reference evidence="7 8" key="1">
    <citation type="journal article" date="2012" name="Vet. Microbiol.">
        <title>Comparative genomic analyses of the Taylorellae.</title>
        <authorList>
            <person name="Hauser H."/>
            <person name="Richter D.C."/>
            <person name="van Tonder A."/>
            <person name="Clark L."/>
            <person name="Preston A."/>
        </authorList>
    </citation>
    <scope>NUCLEOTIDE SEQUENCE [LARGE SCALE GENOMIC DNA]</scope>
    <source>
        <strain evidence="7 8">ATCC 35865</strain>
    </source>
</reference>
<dbReference type="PANTHER" id="PTHR11265:SF0">
    <property type="entry name" value="12S RRNA N4-METHYLCYTIDINE METHYLTRANSFERASE"/>
    <property type="match status" value="1"/>
</dbReference>
<feature type="binding site" evidence="6">
    <location>
        <position position="97"/>
    </location>
    <ligand>
        <name>S-adenosyl-L-methionine</name>
        <dbReference type="ChEBI" id="CHEBI:59789"/>
    </ligand>
</feature>
<keyword evidence="3 6" id="KW-0489">Methyltransferase</keyword>
<dbReference type="PIRSF" id="PIRSF004486">
    <property type="entry name" value="MraW"/>
    <property type="match status" value="1"/>
</dbReference>
<evidence type="ECO:0000313" key="8">
    <source>
        <dbReference type="Proteomes" id="UP000003121"/>
    </source>
</evidence>
<dbReference type="SUPFAM" id="SSF53335">
    <property type="entry name" value="S-adenosyl-L-methionine-dependent methyltransferases"/>
    <property type="match status" value="1"/>
</dbReference>
<protein>
    <recommendedName>
        <fullName evidence="6">Ribosomal RNA small subunit methyltransferase H</fullName>
        <ecNumber evidence="6">2.1.1.199</ecNumber>
    </recommendedName>
    <alternativeName>
        <fullName evidence="6">16S rRNA m(4)C1402 methyltransferase</fullName>
    </alternativeName>
    <alternativeName>
        <fullName evidence="6">rRNA (cytosine-N(4)-)-methyltransferase RsmH</fullName>
    </alternativeName>
</protein>